<feature type="region of interest" description="Disordered" evidence="1">
    <location>
        <begin position="138"/>
        <end position="178"/>
    </location>
</feature>
<dbReference type="Proteomes" id="UP000799424">
    <property type="component" value="Unassembled WGS sequence"/>
</dbReference>
<dbReference type="AlphaFoldDB" id="A0A6A7A3B6"/>
<gene>
    <name evidence="2" type="ORF">CC86DRAFT_213759</name>
</gene>
<sequence>MCATYRYHQPCGYIQRRHHAICSDDNCTTTQLRNLVLPNGCSIWRNHACLKPKTGAGEDTDSLDDGSEDVGSSTAEGSMEPLLRLSEATLRSAGPVAQPASPSHTTPTPPPKNHEIAHTPSKGKYLATTCQEHLIQRNANKDTAPSPGPETASARSQTDRTSTETVGRRQSLKKKPGRVFTARDFERLGVGEEWEDA</sequence>
<name>A0A6A7A3B6_9PLEO</name>
<protein>
    <submittedName>
        <fullName evidence="2">Uncharacterized protein</fullName>
    </submittedName>
</protein>
<organism evidence="2 3">
    <name type="scientific">Ophiobolus disseminans</name>
    <dbReference type="NCBI Taxonomy" id="1469910"/>
    <lineage>
        <taxon>Eukaryota</taxon>
        <taxon>Fungi</taxon>
        <taxon>Dikarya</taxon>
        <taxon>Ascomycota</taxon>
        <taxon>Pezizomycotina</taxon>
        <taxon>Dothideomycetes</taxon>
        <taxon>Pleosporomycetidae</taxon>
        <taxon>Pleosporales</taxon>
        <taxon>Pleosporineae</taxon>
        <taxon>Phaeosphaeriaceae</taxon>
        <taxon>Ophiobolus</taxon>
    </lineage>
</organism>
<dbReference type="EMBL" id="MU006224">
    <property type="protein sequence ID" value="KAF2827606.1"/>
    <property type="molecule type" value="Genomic_DNA"/>
</dbReference>
<feature type="region of interest" description="Disordered" evidence="1">
    <location>
        <begin position="54"/>
        <end position="80"/>
    </location>
</feature>
<feature type="region of interest" description="Disordered" evidence="1">
    <location>
        <begin position="93"/>
        <end position="119"/>
    </location>
</feature>
<reference evidence="2" key="1">
    <citation type="journal article" date="2020" name="Stud. Mycol.">
        <title>101 Dothideomycetes genomes: a test case for predicting lifestyles and emergence of pathogens.</title>
        <authorList>
            <person name="Haridas S."/>
            <person name="Albert R."/>
            <person name="Binder M."/>
            <person name="Bloem J."/>
            <person name="Labutti K."/>
            <person name="Salamov A."/>
            <person name="Andreopoulos B."/>
            <person name="Baker S."/>
            <person name="Barry K."/>
            <person name="Bills G."/>
            <person name="Bluhm B."/>
            <person name="Cannon C."/>
            <person name="Castanera R."/>
            <person name="Culley D."/>
            <person name="Daum C."/>
            <person name="Ezra D."/>
            <person name="Gonzalez J."/>
            <person name="Henrissat B."/>
            <person name="Kuo A."/>
            <person name="Liang C."/>
            <person name="Lipzen A."/>
            <person name="Lutzoni F."/>
            <person name="Magnuson J."/>
            <person name="Mondo S."/>
            <person name="Nolan M."/>
            <person name="Ohm R."/>
            <person name="Pangilinan J."/>
            <person name="Park H.-J."/>
            <person name="Ramirez L."/>
            <person name="Alfaro M."/>
            <person name="Sun H."/>
            <person name="Tritt A."/>
            <person name="Yoshinaga Y."/>
            <person name="Zwiers L.-H."/>
            <person name="Turgeon B."/>
            <person name="Goodwin S."/>
            <person name="Spatafora J."/>
            <person name="Crous P."/>
            <person name="Grigoriev I."/>
        </authorList>
    </citation>
    <scope>NUCLEOTIDE SEQUENCE</scope>
    <source>
        <strain evidence="2">CBS 113818</strain>
    </source>
</reference>
<evidence type="ECO:0000256" key="1">
    <source>
        <dbReference type="SAM" id="MobiDB-lite"/>
    </source>
</evidence>
<proteinExistence type="predicted"/>
<accession>A0A6A7A3B6</accession>
<feature type="compositionally biased region" description="Acidic residues" evidence="1">
    <location>
        <begin position="58"/>
        <end position="68"/>
    </location>
</feature>
<evidence type="ECO:0000313" key="2">
    <source>
        <dbReference type="EMBL" id="KAF2827606.1"/>
    </source>
</evidence>
<evidence type="ECO:0000313" key="3">
    <source>
        <dbReference type="Proteomes" id="UP000799424"/>
    </source>
</evidence>
<keyword evidence="3" id="KW-1185">Reference proteome</keyword>